<evidence type="ECO:0000313" key="3">
    <source>
        <dbReference type="Proteomes" id="UP000246569"/>
    </source>
</evidence>
<comment type="caution">
    <text evidence="2">The sequence shown here is derived from an EMBL/GenBank/DDBJ whole genome shotgun (WGS) entry which is preliminary data.</text>
</comment>
<name>A0A317MVL1_9GAMM</name>
<dbReference type="Proteomes" id="UP000246569">
    <property type="component" value="Unassembled WGS sequence"/>
</dbReference>
<organism evidence="2 3">
    <name type="scientific">Plasticicumulans acidivorans</name>
    <dbReference type="NCBI Taxonomy" id="886464"/>
    <lineage>
        <taxon>Bacteria</taxon>
        <taxon>Pseudomonadati</taxon>
        <taxon>Pseudomonadota</taxon>
        <taxon>Gammaproteobacteria</taxon>
        <taxon>Candidatus Competibacteraceae</taxon>
        <taxon>Plasticicumulans</taxon>
    </lineage>
</organism>
<sequence>MQAHDMDPALPPPHVAFHKPPRDTFQHTAAACSGDYAMFLAHRVSSQPHDLEAHVRRIQYHLDTADSAALFGALADLFIALGSRGYPLRLRLLERAAPLLPAAELALLFEHVDSGLGADTALPDCHHSRLTRPPCGLPLPLATADEKAVIVADPLFEAREQIERGALEEARQTLRAALAANPERAELADELSLLERYLTVGPTS</sequence>
<evidence type="ECO:0000256" key="1">
    <source>
        <dbReference type="SAM" id="MobiDB-lite"/>
    </source>
</evidence>
<protein>
    <submittedName>
        <fullName evidence="2">Uncharacterized protein</fullName>
    </submittedName>
</protein>
<accession>A0A317MVL1</accession>
<gene>
    <name evidence="2" type="ORF">C7443_105217</name>
</gene>
<dbReference type="EMBL" id="QGTJ01000005">
    <property type="protein sequence ID" value="PWV61784.1"/>
    <property type="molecule type" value="Genomic_DNA"/>
</dbReference>
<reference evidence="2 3" key="1">
    <citation type="submission" date="2018-05" db="EMBL/GenBank/DDBJ databases">
        <title>Genomic Encyclopedia of Type Strains, Phase IV (KMG-IV): sequencing the most valuable type-strain genomes for metagenomic binning, comparative biology and taxonomic classification.</title>
        <authorList>
            <person name="Goeker M."/>
        </authorList>
    </citation>
    <scope>NUCLEOTIDE SEQUENCE [LARGE SCALE GENOMIC DNA]</scope>
    <source>
        <strain evidence="2 3">DSM 23606</strain>
    </source>
</reference>
<feature type="region of interest" description="Disordered" evidence="1">
    <location>
        <begin position="1"/>
        <end position="21"/>
    </location>
</feature>
<evidence type="ECO:0000313" key="2">
    <source>
        <dbReference type="EMBL" id="PWV61784.1"/>
    </source>
</evidence>
<proteinExistence type="predicted"/>
<keyword evidence="3" id="KW-1185">Reference proteome</keyword>
<dbReference type="AlphaFoldDB" id="A0A317MVL1"/>